<dbReference type="STRING" id="1296096.A0A1B9HX44"/>
<evidence type="ECO:0000256" key="4">
    <source>
        <dbReference type="ARBA" id="ARBA00022679"/>
    </source>
</evidence>
<evidence type="ECO:0000256" key="3">
    <source>
        <dbReference type="ARBA" id="ARBA00012007"/>
    </source>
</evidence>
<evidence type="ECO:0000256" key="1">
    <source>
        <dbReference type="ARBA" id="ARBA00003343"/>
    </source>
</evidence>
<keyword evidence="4" id="KW-0808">Transferase</keyword>
<dbReference type="PANTHER" id="PTHR12684">
    <property type="entry name" value="PUTATIVE PHOSPHOTRANSFERASE"/>
    <property type="match status" value="1"/>
</dbReference>
<evidence type="ECO:0000313" key="8">
    <source>
        <dbReference type="EMBL" id="WWC73410.1"/>
    </source>
</evidence>
<evidence type="ECO:0000313" key="9">
    <source>
        <dbReference type="Proteomes" id="UP000094020"/>
    </source>
</evidence>
<reference evidence="8" key="2">
    <citation type="submission" date="2013-07" db="EMBL/GenBank/DDBJ databases">
        <authorList>
            <consortium name="The Broad Institute Genome Sequencing Platform"/>
            <person name="Cuomo C."/>
            <person name="Litvintseva A."/>
            <person name="Chen Y."/>
            <person name="Heitman J."/>
            <person name="Sun S."/>
            <person name="Springer D."/>
            <person name="Dromer F."/>
            <person name="Young S.K."/>
            <person name="Zeng Q."/>
            <person name="Gargeya S."/>
            <person name="Fitzgerald M."/>
            <person name="Abouelleil A."/>
            <person name="Alvarado L."/>
            <person name="Berlin A.M."/>
            <person name="Chapman S.B."/>
            <person name="Dewar J."/>
            <person name="Goldberg J."/>
            <person name="Griggs A."/>
            <person name="Gujja S."/>
            <person name="Hansen M."/>
            <person name="Howarth C."/>
            <person name="Imamovic A."/>
            <person name="Larimer J."/>
            <person name="McCowan C."/>
            <person name="Murphy C."/>
            <person name="Pearson M."/>
            <person name="Priest M."/>
            <person name="Roberts A."/>
            <person name="Saif S."/>
            <person name="Shea T."/>
            <person name="Sykes S."/>
            <person name="Wortman J."/>
            <person name="Nusbaum C."/>
            <person name="Birren B."/>
        </authorList>
    </citation>
    <scope>NUCLEOTIDE SEQUENCE</scope>
    <source>
        <strain evidence="8">CBS 10737</strain>
    </source>
</reference>
<evidence type="ECO:0000313" key="7">
    <source>
        <dbReference type="EMBL" id="OCF47843.1"/>
    </source>
</evidence>
<dbReference type="InterPro" id="IPR002745">
    <property type="entry name" value="Ptrans_KptA/Tpt1"/>
</dbReference>
<reference evidence="8" key="4">
    <citation type="submission" date="2024-02" db="EMBL/GenBank/DDBJ databases">
        <title>Comparative genomics of Cryptococcus and Kwoniella reveals pathogenesis evolution and contrasting modes of karyotype evolution via chromosome fusion or intercentromeric recombination.</title>
        <authorList>
            <person name="Coelho M.A."/>
            <person name="David-Palma M."/>
            <person name="Shea T."/>
            <person name="Bowers K."/>
            <person name="McGinley-Smith S."/>
            <person name="Mohammad A.W."/>
            <person name="Gnirke A."/>
            <person name="Yurkov A.M."/>
            <person name="Nowrousian M."/>
            <person name="Sun S."/>
            <person name="Cuomo C.A."/>
            <person name="Heitman J."/>
        </authorList>
    </citation>
    <scope>NUCLEOTIDE SEQUENCE</scope>
    <source>
        <strain evidence="8">CBS 10737</strain>
    </source>
</reference>
<dbReference type="PANTHER" id="PTHR12684:SF2">
    <property type="entry name" value="TRNA 2'-PHOSPHOTRANSFERASE 1"/>
    <property type="match status" value="1"/>
</dbReference>
<comment type="function">
    <text evidence="1">Catalyzes the last step of tRNA splicing, the transfer of the splice junction 2'-phosphate from ligated tRNA to NAD to produce ADP-ribose 1''-2'' cyclic phosphate.</text>
</comment>
<dbReference type="GO" id="GO:0000215">
    <property type="term" value="F:tRNA 2'-phosphotransferase activity"/>
    <property type="evidence" value="ECO:0007669"/>
    <property type="project" value="UniProtKB-EC"/>
</dbReference>
<dbReference type="EMBL" id="KI894014">
    <property type="protein sequence ID" value="OCF47843.1"/>
    <property type="molecule type" value="Genomic_DNA"/>
</dbReference>
<dbReference type="Proteomes" id="UP000094020">
    <property type="component" value="Chromosome 11"/>
</dbReference>
<gene>
    <name evidence="7" type="ORF">I206_05703</name>
    <name evidence="8" type="ORF">I206_107377</name>
</gene>
<dbReference type="RefSeq" id="XP_019009062.1">
    <property type="nucleotide sequence ID" value="XM_019157422.1"/>
</dbReference>
<dbReference type="EMBL" id="CP144529">
    <property type="protein sequence ID" value="WWC73410.1"/>
    <property type="molecule type" value="Genomic_DNA"/>
</dbReference>
<dbReference type="InterPro" id="IPR042081">
    <property type="entry name" value="RNA_2'-PTrans_C"/>
</dbReference>
<keyword evidence="9" id="KW-1185">Reference proteome</keyword>
<dbReference type="KEGG" id="kpin:30174072"/>
<dbReference type="EC" id="2.7.1.160" evidence="3"/>
<keyword evidence="5" id="KW-0520">NAD</keyword>
<dbReference type="AlphaFoldDB" id="A0A1B9HX44"/>
<dbReference type="OrthoDB" id="419694at2759"/>
<evidence type="ECO:0000256" key="5">
    <source>
        <dbReference type="ARBA" id="ARBA00023027"/>
    </source>
</evidence>
<dbReference type="Gene3D" id="3.20.170.30">
    <property type="match status" value="1"/>
</dbReference>
<dbReference type="Pfam" id="PF01885">
    <property type="entry name" value="PTS_2-RNA"/>
    <property type="match status" value="1"/>
</dbReference>
<evidence type="ECO:0000256" key="6">
    <source>
        <dbReference type="ARBA" id="ARBA00047949"/>
    </source>
</evidence>
<dbReference type="Gene3D" id="1.10.10.970">
    <property type="entry name" value="RNA 2'-phosphotransferase, Tpt1/KptA family, N-terminal domain"/>
    <property type="match status" value="1"/>
</dbReference>
<dbReference type="InterPro" id="IPR042080">
    <property type="entry name" value="RNA_2'-PTrans_N"/>
</dbReference>
<accession>A0A1B9HX44</accession>
<name>A0A1B9HX44_9TREE</name>
<evidence type="ECO:0000256" key="2">
    <source>
        <dbReference type="ARBA" id="ARBA00009836"/>
    </source>
</evidence>
<sequence length="342" mass="38526">MPRPPENPDVKASKGLAYILRHGAEKEGLSIRSDGYIRLADVLDRPKMREVDQEMVLRLVIENSKQRFQLLYGYDPSPPKPQKLKKGQTPKKIRPQFINNNANDKSNLGSLMEEVEGKSDCLTPLPLTTENKNKNKDEGDVAEIDSLQFNLSKTSLKGQYEEYVELPLISLPIPENSEISISASTENKQPKGEYFIRATQGHSINLKGTEHLEELKNDEQGKKKSGIMVHGTKAELLNILKINGLSKMSRQHIHLAPSHKGLIIPRLGSTLFIYLSLNKLIENQIPVYVSLNGVVLTPGNQNGIIPKEFWRKVIIIQKGKKIVIWEEGKEVEREANDDEEGL</sequence>
<comment type="similarity">
    <text evidence="2">Belongs to the KptA/TPT1 family.</text>
</comment>
<proteinExistence type="inferred from homology"/>
<comment type="catalytic activity">
    <reaction evidence="6">
        <text>2'-phospho-[ligated tRNA] + NAD(+) = mature tRNA + ADP-alpha-D-ribose 1'',2''-cyclic phosphate + nicotinamide</text>
        <dbReference type="Rhea" id="RHEA:23324"/>
        <dbReference type="Rhea" id="RHEA-COMP:11106"/>
        <dbReference type="Rhea" id="RHEA-COMP:11107"/>
        <dbReference type="ChEBI" id="CHEBI:17154"/>
        <dbReference type="ChEBI" id="CHEBI:57540"/>
        <dbReference type="ChEBI" id="CHEBI:76596"/>
        <dbReference type="ChEBI" id="CHEBI:82883"/>
        <dbReference type="ChEBI" id="CHEBI:85027"/>
        <dbReference type="EC" id="2.7.1.160"/>
    </reaction>
</comment>
<dbReference type="SUPFAM" id="SSF56399">
    <property type="entry name" value="ADP-ribosylation"/>
    <property type="match status" value="2"/>
</dbReference>
<reference evidence="7" key="1">
    <citation type="submission" date="2013-07" db="EMBL/GenBank/DDBJ databases">
        <title>The Genome Sequence of Cryptococcus pinus CBS10737.</title>
        <authorList>
            <consortium name="The Broad Institute Genome Sequencing Platform"/>
            <person name="Cuomo C."/>
            <person name="Litvintseva A."/>
            <person name="Chen Y."/>
            <person name="Heitman J."/>
            <person name="Sun S."/>
            <person name="Springer D."/>
            <person name="Dromer F."/>
            <person name="Young S.K."/>
            <person name="Zeng Q."/>
            <person name="Gargeya S."/>
            <person name="Fitzgerald M."/>
            <person name="Abouelleil A."/>
            <person name="Alvarado L."/>
            <person name="Berlin A.M."/>
            <person name="Chapman S.B."/>
            <person name="Dewar J."/>
            <person name="Goldberg J."/>
            <person name="Griggs A."/>
            <person name="Gujja S."/>
            <person name="Hansen M."/>
            <person name="Howarth C."/>
            <person name="Imamovic A."/>
            <person name="Larimer J."/>
            <person name="McCowan C."/>
            <person name="Murphy C."/>
            <person name="Pearson M."/>
            <person name="Priest M."/>
            <person name="Roberts A."/>
            <person name="Saif S."/>
            <person name="Shea T."/>
            <person name="Sykes S."/>
            <person name="Wortman J."/>
            <person name="Nusbaum C."/>
            <person name="Birren B."/>
        </authorList>
    </citation>
    <scope>NUCLEOTIDE SEQUENCE [LARGE SCALE GENOMIC DNA]</scope>
    <source>
        <strain evidence="7">CBS 10737</strain>
    </source>
</reference>
<organism evidence="7">
    <name type="scientific">Kwoniella pini CBS 10737</name>
    <dbReference type="NCBI Taxonomy" id="1296096"/>
    <lineage>
        <taxon>Eukaryota</taxon>
        <taxon>Fungi</taxon>
        <taxon>Dikarya</taxon>
        <taxon>Basidiomycota</taxon>
        <taxon>Agaricomycotina</taxon>
        <taxon>Tremellomycetes</taxon>
        <taxon>Tremellales</taxon>
        <taxon>Cryptococcaceae</taxon>
        <taxon>Kwoniella</taxon>
    </lineage>
</organism>
<dbReference type="GO" id="GO:0006388">
    <property type="term" value="P:tRNA splicing, via endonucleolytic cleavage and ligation"/>
    <property type="evidence" value="ECO:0007669"/>
    <property type="project" value="TreeGrafter"/>
</dbReference>
<reference evidence="7" key="3">
    <citation type="submission" date="2016-07" db="EMBL/GenBank/DDBJ databases">
        <title>Evolution of pathogenesis and genome organization in the Tremellales.</title>
        <authorList>
            <person name="Cuomo C."/>
            <person name="Litvintseva A."/>
            <person name="Heitman J."/>
            <person name="Chen Y."/>
            <person name="Sun S."/>
            <person name="Springer D."/>
            <person name="Dromer F."/>
            <person name="Young S."/>
            <person name="Zeng Q."/>
            <person name="Chapman S."/>
            <person name="Gujja S."/>
            <person name="Saif S."/>
            <person name="Birren B."/>
        </authorList>
    </citation>
    <scope>NUCLEOTIDE SEQUENCE</scope>
    <source>
        <strain evidence="7">CBS 10737</strain>
    </source>
</reference>
<protein>
    <recommendedName>
        <fullName evidence="3">2'-phosphotransferase</fullName>
        <ecNumber evidence="3">2.7.1.160</ecNumber>
    </recommendedName>
</protein>
<dbReference type="GeneID" id="30174072"/>